<evidence type="ECO:0008006" key="4">
    <source>
        <dbReference type="Google" id="ProtNLM"/>
    </source>
</evidence>
<name>A0AAW6EGV1_9FIRM</name>
<protein>
    <recommendedName>
        <fullName evidence="4">ABC3 transporter permease protein domain-containing protein</fullName>
    </recommendedName>
</protein>
<dbReference type="GO" id="GO:0005886">
    <property type="term" value="C:plasma membrane"/>
    <property type="evidence" value="ECO:0007669"/>
    <property type="project" value="TreeGrafter"/>
</dbReference>
<evidence type="ECO:0000256" key="1">
    <source>
        <dbReference type="SAM" id="Phobius"/>
    </source>
</evidence>
<organism evidence="2 3">
    <name type="scientific">Ruminococcus bicirculans</name>
    <name type="common">ex Wegman et al. 2014</name>
    <dbReference type="NCBI Taxonomy" id="1160721"/>
    <lineage>
        <taxon>Bacteria</taxon>
        <taxon>Bacillati</taxon>
        <taxon>Bacillota</taxon>
        <taxon>Clostridia</taxon>
        <taxon>Eubacteriales</taxon>
        <taxon>Oscillospiraceae</taxon>
        <taxon>Ruminococcus</taxon>
    </lineage>
</organism>
<accession>A0AAW6EGV1</accession>
<gene>
    <name evidence="2" type="ORF">PNW00_11660</name>
</gene>
<dbReference type="InterPro" id="IPR050250">
    <property type="entry name" value="Macrolide_Exporter_MacB"/>
</dbReference>
<dbReference type="Proteomes" id="UP001213042">
    <property type="component" value="Unassembled WGS sequence"/>
</dbReference>
<sequence length="400" mass="45825">MIKYTIKMMKRNLFINLFVVIQIAVTLFLIVICTSSIMFKIEDYLPLRKLLNKDGKFIITTGTKNYEYGDDNYYTSDDFFKLEDISVNNNKIKEVYGCTSVNIYPANENSSPLIFSYTQNMIDLYTPDIKYGKWLNKADTRSDEIAAVVTYNTKYKVGDLVEFTDSVNHYNFRIIGMLDKTAQTINTNGDSKSNYYYTFKDIYQTKNLLEFYVNYEDVKNAEISQEPIGALFVVYEKGLNDEEKLELNRKLYQFGALMDLSELNQNSIEYLKSDITLILPISLCILILTLINSVAVNAIQTKTNLKAYSIFFICGAKWKVGIIISLLNGLFTWLFGVVLSGILAFIFTNMNGSSQYIISFNLPEIIMCVLMGLLNIIVSIILPILIISKQNPRELLIDNK</sequence>
<keyword evidence="1" id="KW-1133">Transmembrane helix</keyword>
<evidence type="ECO:0000313" key="2">
    <source>
        <dbReference type="EMBL" id="MDB8751100.1"/>
    </source>
</evidence>
<feature type="transmembrane region" description="Helical" evidence="1">
    <location>
        <begin position="365"/>
        <end position="387"/>
    </location>
</feature>
<dbReference type="AlphaFoldDB" id="A0AAW6EGV1"/>
<dbReference type="PANTHER" id="PTHR30572">
    <property type="entry name" value="MEMBRANE COMPONENT OF TRANSPORTER-RELATED"/>
    <property type="match status" value="1"/>
</dbReference>
<reference evidence="2" key="1">
    <citation type="submission" date="2023-01" db="EMBL/GenBank/DDBJ databases">
        <title>Human gut microbiome strain richness.</title>
        <authorList>
            <person name="Chen-Liaw A."/>
        </authorList>
    </citation>
    <scope>NUCLEOTIDE SEQUENCE</scope>
    <source>
        <strain evidence="2">D43st1_D9_D43t1_170807</strain>
    </source>
</reference>
<dbReference type="GO" id="GO:0022857">
    <property type="term" value="F:transmembrane transporter activity"/>
    <property type="evidence" value="ECO:0007669"/>
    <property type="project" value="TreeGrafter"/>
</dbReference>
<proteinExistence type="predicted"/>
<evidence type="ECO:0000313" key="3">
    <source>
        <dbReference type="Proteomes" id="UP001213042"/>
    </source>
</evidence>
<dbReference type="PANTHER" id="PTHR30572:SF4">
    <property type="entry name" value="ABC TRANSPORTER PERMEASE YTRF"/>
    <property type="match status" value="1"/>
</dbReference>
<dbReference type="RefSeq" id="WP_117894137.1">
    <property type="nucleotide sequence ID" value="NZ_DAWBUL010000102.1"/>
</dbReference>
<feature type="transmembrane region" description="Helical" evidence="1">
    <location>
        <begin position="320"/>
        <end position="345"/>
    </location>
</feature>
<keyword evidence="1" id="KW-0472">Membrane</keyword>
<keyword evidence="1" id="KW-0812">Transmembrane</keyword>
<feature type="transmembrane region" description="Helical" evidence="1">
    <location>
        <begin position="12"/>
        <end position="39"/>
    </location>
</feature>
<dbReference type="EMBL" id="JAQMLU010000022">
    <property type="protein sequence ID" value="MDB8751100.1"/>
    <property type="molecule type" value="Genomic_DNA"/>
</dbReference>
<feature type="transmembrane region" description="Helical" evidence="1">
    <location>
        <begin position="277"/>
        <end position="299"/>
    </location>
</feature>
<comment type="caution">
    <text evidence="2">The sequence shown here is derived from an EMBL/GenBank/DDBJ whole genome shotgun (WGS) entry which is preliminary data.</text>
</comment>